<gene>
    <name evidence="1" type="ORF">DSO57_1002816</name>
</gene>
<proteinExistence type="predicted"/>
<comment type="caution">
    <text evidence="1">The sequence shown here is derived from an EMBL/GenBank/DDBJ whole genome shotgun (WGS) entry which is preliminary data.</text>
</comment>
<reference evidence="1" key="1">
    <citation type="submission" date="2022-04" db="EMBL/GenBank/DDBJ databases">
        <title>Genome of the entomopathogenic fungus Entomophthora muscae.</title>
        <authorList>
            <person name="Elya C."/>
            <person name="Lovett B.R."/>
            <person name="Lee E."/>
            <person name="Macias A.M."/>
            <person name="Hajek A.E."/>
            <person name="De Bivort B.L."/>
            <person name="Kasson M.T."/>
            <person name="De Fine Licht H.H."/>
            <person name="Stajich J.E."/>
        </authorList>
    </citation>
    <scope>NUCLEOTIDE SEQUENCE</scope>
    <source>
        <strain evidence="1">Berkeley</strain>
    </source>
</reference>
<accession>A0ACC2SAU9</accession>
<sequence length="576" mass="66361">MQTSTWACKVCRQCKLRCDRLLSGCNNCRAQGTLCDFSSPSQFSFKQAAGDSKKITFIETNSSANNKVTKPVSFKLLNPIVVKVSENINVQVFSKTFASMTKEFMFRPKGPQFFVAVKQQLPGESTKSFIYDKSGSEKHNVSQKSELPDIIVFTPHPDIMKSLAHGYFKYNNPYFPILEPSVFFKYMEEPNPSLPKQALIAVVCLSGAWCYSNKSYIKDITTFLAERLWGLFSKIYSKPCVQTVQAFLIACLEQNPEQSCTILKHSWYYYALACDMARMLGFHRKNPRLDPFIQEERTRIWMGIYTAGIAYHISTGKHYSISYAHTDIPLWQLKDKKKTNAEPLYGEDKYIVNHFRNIITSSAIVEMLYRAKHQFQHSTRNKDSTKAKKVFRLKLEEIEKYYISWYASLPSYLYSKEKVGVLSIPSHWNRFSSQLHTSIFYHIMEINYLKLEPQDWLNLSFSGILNSKGQIRDRFTFQSFFSLSPLERSLVAAHFGVLTLISPQSRNAVFHGYTYKWVVIFQIAMFLKLLKKNHPPPEIVAIIDRDLGVVIEIFKRGASKLTLLKASLCVLIQSFT</sequence>
<protein>
    <submittedName>
        <fullName evidence="1">Uncharacterized protein</fullName>
    </submittedName>
</protein>
<dbReference type="Proteomes" id="UP001165960">
    <property type="component" value="Unassembled WGS sequence"/>
</dbReference>
<keyword evidence="2" id="KW-1185">Reference proteome</keyword>
<evidence type="ECO:0000313" key="1">
    <source>
        <dbReference type="EMBL" id="KAJ9059396.1"/>
    </source>
</evidence>
<dbReference type="EMBL" id="QTSX02005686">
    <property type="protein sequence ID" value="KAJ9059396.1"/>
    <property type="molecule type" value="Genomic_DNA"/>
</dbReference>
<organism evidence="1 2">
    <name type="scientific">Entomophthora muscae</name>
    <dbReference type="NCBI Taxonomy" id="34485"/>
    <lineage>
        <taxon>Eukaryota</taxon>
        <taxon>Fungi</taxon>
        <taxon>Fungi incertae sedis</taxon>
        <taxon>Zoopagomycota</taxon>
        <taxon>Entomophthoromycotina</taxon>
        <taxon>Entomophthoromycetes</taxon>
        <taxon>Entomophthorales</taxon>
        <taxon>Entomophthoraceae</taxon>
        <taxon>Entomophthora</taxon>
    </lineage>
</organism>
<name>A0ACC2SAU9_9FUNG</name>
<evidence type="ECO:0000313" key="2">
    <source>
        <dbReference type="Proteomes" id="UP001165960"/>
    </source>
</evidence>